<dbReference type="PANTHER" id="PTHR46558:SF13">
    <property type="entry name" value="HTH-TYPE TRANSCRIPTIONAL REGULATOR IMMR"/>
    <property type="match status" value="1"/>
</dbReference>
<feature type="transmembrane region" description="Helical" evidence="2">
    <location>
        <begin position="168"/>
        <end position="186"/>
    </location>
</feature>
<dbReference type="SMART" id="SM00530">
    <property type="entry name" value="HTH_XRE"/>
    <property type="match status" value="1"/>
</dbReference>
<keyword evidence="2" id="KW-0812">Transmembrane</keyword>
<evidence type="ECO:0000313" key="5">
    <source>
        <dbReference type="Proteomes" id="UP000777560"/>
    </source>
</evidence>
<evidence type="ECO:0000259" key="3">
    <source>
        <dbReference type="PROSITE" id="PS50943"/>
    </source>
</evidence>
<dbReference type="Pfam" id="PF01381">
    <property type="entry name" value="HTH_3"/>
    <property type="match status" value="1"/>
</dbReference>
<dbReference type="EMBL" id="QUAV01000001">
    <property type="protein sequence ID" value="TPR26451.1"/>
    <property type="molecule type" value="Genomic_DNA"/>
</dbReference>
<reference evidence="4 5" key="1">
    <citation type="submission" date="2018-08" db="EMBL/GenBank/DDBJ databases">
        <title>Comparative genomics of wild bee and flower associated Lactobacillus reveals potential adaptation to the bee host.</title>
        <authorList>
            <person name="Vuong H.Q."/>
            <person name="Mcfrederick Q.S."/>
        </authorList>
    </citation>
    <scope>NUCLEOTIDE SEQUENCE [LARGE SCALE GENOMIC DNA]</scope>
    <source>
        <strain evidence="4 5">HV_13</strain>
    </source>
</reference>
<keyword evidence="1" id="KW-0238">DNA-binding</keyword>
<dbReference type="RefSeq" id="WP_140925801.1">
    <property type="nucleotide sequence ID" value="NZ_QUAU01000001.1"/>
</dbReference>
<gene>
    <name evidence="4" type="ORF">DY114_01790</name>
</gene>
<name>A0ABY2YYU5_9LACO</name>
<keyword evidence="2" id="KW-0472">Membrane</keyword>
<feature type="transmembrane region" description="Helical" evidence="2">
    <location>
        <begin position="81"/>
        <end position="101"/>
    </location>
</feature>
<dbReference type="InterPro" id="IPR001387">
    <property type="entry name" value="Cro/C1-type_HTH"/>
</dbReference>
<protein>
    <submittedName>
        <fullName evidence="4">XRE family transcriptional regulator</fullName>
    </submittedName>
</protein>
<keyword evidence="5" id="KW-1185">Reference proteome</keyword>
<organism evidence="4 5">
    <name type="scientific">Apilactobacillus micheneri</name>
    <dbReference type="NCBI Taxonomy" id="1899430"/>
    <lineage>
        <taxon>Bacteria</taxon>
        <taxon>Bacillati</taxon>
        <taxon>Bacillota</taxon>
        <taxon>Bacilli</taxon>
        <taxon>Lactobacillales</taxon>
        <taxon>Lactobacillaceae</taxon>
        <taxon>Apilactobacillus</taxon>
    </lineage>
</organism>
<dbReference type="InterPro" id="IPR010982">
    <property type="entry name" value="Lambda_DNA-bd_dom_sf"/>
</dbReference>
<feature type="transmembrane region" description="Helical" evidence="2">
    <location>
        <begin position="107"/>
        <end position="128"/>
    </location>
</feature>
<dbReference type="PROSITE" id="PS50943">
    <property type="entry name" value="HTH_CROC1"/>
    <property type="match status" value="1"/>
</dbReference>
<proteinExistence type="predicted"/>
<sequence length="225" mass="26026">MKFGERLKQARQDKNLTQDTVAKHMIVSRQTISSWENEKTYPDITSLIKLSEYYDISLDLLLKEDNGMREYLRKKDLVKNILPISRLLIIMNTIFLIAIFLDSFKLIKLGIAGPFIFVIGVINSIAIIRMDKLREKIGIERNKKIKDKIRKLPIYQKLNLVDYLKNHWIIYIVLFISVSILGNYILSTGIGYDSSLLINIGSFISFLGMTLLIFLLIILIANRKS</sequence>
<comment type="caution">
    <text evidence="4">The sequence shown here is derived from an EMBL/GenBank/DDBJ whole genome shotgun (WGS) entry which is preliminary data.</text>
</comment>
<dbReference type="CDD" id="cd00093">
    <property type="entry name" value="HTH_XRE"/>
    <property type="match status" value="1"/>
</dbReference>
<evidence type="ECO:0000313" key="4">
    <source>
        <dbReference type="EMBL" id="TPR26451.1"/>
    </source>
</evidence>
<feature type="domain" description="HTH cro/C1-type" evidence="3">
    <location>
        <begin position="7"/>
        <end position="61"/>
    </location>
</feature>
<evidence type="ECO:0000256" key="2">
    <source>
        <dbReference type="SAM" id="Phobius"/>
    </source>
</evidence>
<evidence type="ECO:0000256" key="1">
    <source>
        <dbReference type="ARBA" id="ARBA00023125"/>
    </source>
</evidence>
<keyword evidence="2" id="KW-1133">Transmembrane helix</keyword>
<dbReference type="SUPFAM" id="SSF47413">
    <property type="entry name" value="lambda repressor-like DNA-binding domains"/>
    <property type="match status" value="1"/>
</dbReference>
<dbReference type="Proteomes" id="UP000777560">
    <property type="component" value="Unassembled WGS sequence"/>
</dbReference>
<dbReference type="Gene3D" id="1.10.260.40">
    <property type="entry name" value="lambda repressor-like DNA-binding domains"/>
    <property type="match status" value="1"/>
</dbReference>
<accession>A0ABY2YYU5</accession>
<feature type="transmembrane region" description="Helical" evidence="2">
    <location>
        <begin position="198"/>
        <end position="221"/>
    </location>
</feature>
<dbReference type="PANTHER" id="PTHR46558">
    <property type="entry name" value="TRACRIPTIONAL REGULATORY PROTEIN-RELATED-RELATED"/>
    <property type="match status" value="1"/>
</dbReference>